<dbReference type="VEuPathDB" id="FungiDB:CJJ09_002532"/>
<keyword evidence="5" id="KW-1003">Cell membrane</keyword>
<dbReference type="VEuPathDB" id="FungiDB:CJI96_0003527"/>
<dbReference type="CDD" id="cd06186">
    <property type="entry name" value="NOX_Duox_like_FAD_NADP"/>
    <property type="match status" value="1"/>
</dbReference>
<dbReference type="InterPro" id="IPR039261">
    <property type="entry name" value="FNR_nucleotide-bd"/>
</dbReference>
<accession>A0A0L0P0C2</accession>
<dbReference type="InterPro" id="IPR013121">
    <property type="entry name" value="Fe_red_NAD-bd_6"/>
</dbReference>
<feature type="transmembrane region" description="Helical" evidence="16">
    <location>
        <begin position="357"/>
        <end position="375"/>
    </location>
</feature>
<dbReference type="PROSITE" id="PS51384">
    <property type="entry name" value="FAD_FR"/>
    <property type="match status" value="1"/>
</dbReference>
<dbReference type="SFLD" id="SFLDG01168">
    <property type="entry name" value="Ferric_reductase_subgroup_(FRE"/>
    <property type="match status" value="1"/>
</dbReference>
<keyword evidence="13 16" id="KW-0472">Membrane</keyword>
<dbReference type="InterPro" id="IPR013112">
    <property type="entry name" value="FAD-bd_8"/>
</dbReference>
<feature type="transmembrane region" description="Helical" evidence="16">
    <location>
        <begin position="214"/>
        <end position="235"/>
    </location>
</feature>
<protein>
    <recommendedName>
        <fullName evidence="3">ferric-chelate reductase (NADPH)</fullName>
        <ecNumber evidence="3">1.16.1.9</ecNumber>
    </recommendedName>
</protein>
<evidence type="ECO:0000256" key="3">
    <source>
        <dbReference type="ARBA" id="ARBA00012668"/>
    </source>
</evidence>
<keyword evidence="6" id="KW-0285">Flavoprotein</keyword>
<dbReference type="EC" id="1.16.1.9" evidence="3"/>
<evidence type="ECO:0000256" key="1">
    <source>
        <dbReference type="ARBA" id="ARBA00004651"/>
    </source>
</evidence>
<dbReference type="GO" id="GO:0006879">
    <property type="term" value="P:intracellular iron ion homeostasis"/>
    <property type="evidence" value="ECO:0007669"/>
    <property type="project" value="TreeGrafter"/>
</dbReference>
<comment type="similarity">
    <text evidence="2">Belongs to the ferric reductase (FRE) family.</text>
</comment>
<keyword evidence="8" id="KW-0274">FAD</keyword>
<evidence type="ECO:0000256" key="6">
    <source>
        <dbReference type="ARBA" id="ARBA00022630"/>
    </source>
</evidence>
<dbReference type="Pfam" id="PF08030">
    <property type="entry name" value="NAD_binding_6"/>
    <property type="match status" value="1"/>
</dbReference>
<dbReference type="GO" id="GO:0015677">
    <property type="term" value="P:copper ion import"/>
    <property type="evidence" value="ECO:0007669"/>
    <property type="project" value="TreeGrafter"/>
</dbReference>
<evidence type="ECO:0000256" key="15">
    <source>
        <dbReference type="ARBA" id="ARBA00048483"/>
    </source>
</evidence>
<dbReference type="Proteomes" id="UP000037122">
    <property type="component" value="Unassembled WGS sequence"/>
</dbReference>
<dbReference type="SUPFAM" id="SSF63380">
    <property type="entry name" value="Riboflavin synthase domain-like"/>
    <property type="match status" value="1"/>
</dbReference>
<dbReference type="VEuPathDB" id="FungiDB:CJI97_000571"/>
<evidence type="ECO:0000313" key="19">
    <source>
        <dbReference type="Proteomes" id="UP000037122"/>
    </source>
</evidence>
<dbReference type="InterPro" id="IPR051410">
    <property type="entry name" value="Ferric/Cupric_Reductase"/>
</dbReference>
<dbReference type="InterPro" id="IPR017927">
    <property type="entry name" value="FAD-bd_FR_type"/>
</dbReference>
<dbReference type="VEuPathDB" id="FungiDB:B9J08_000568"/>
<dbReference type="InterPro" id="IPR017938">
    <property type="entry name" value="Riboflavin_synthase-like_b-brl"/>
</dbReference>
<evidence type="ECO:0000256" key="12">
    <source>
        <dbReference type="ARBA" id="ARBA00023065"/>
    </source>
</evidence>
<feature type="transmembrane region" description="Helical" evidence="16">
    <location>
        <begin position="172"/>
        <end position="193"/>
    </location>
</feature>
<evidence type="ECO:0000256" key="4">
    <source>
        <dbReference type="ARBA" id="ARBA00022448"/>
    </source>
</evidence>
<gene>
    <name evidence="18" type="ORF">QG37_03251</name>
</gene>
<keyword evidence="12" id="KW-0406">Ion transport</keyword>
<evidence type="ECO:0000256" key="2">
    <source>
        <dbReference type="ARBA" id="ARBA00006278"/>
    </source>
</evidence>
<comment type="catalytic activity">
    <reaction evidence="15">
        <text>2 a Fe(II)-siderophore + NADP(+) + H(+) = 2 a Fe(III)-siderophore + NADPH</text>
        <dbReference type="Rhea" id="RHEA:28795"/>
        <dbReference type="Rhea" id="RHEA-COMP:11342"/>
        <dbReference type="Rhea" id="RHEA-COMP:11344"/>
        <dbReference type="ChEBI" id="CHEBI:15378"/>
        <dbReference type="ChEBI" id="CHEBI:29033"/>
        <dbReference type="ChEBI" id="CHEBI:29034"/>
        <dbReference type="ChEBI" id="CHEBI:57783"/>
        <dbReference type="ChEBI" id="CHEBI:58349"/>
        <dbReference type="EC" id="1.16.1.9"/>
    </reaction>
</comment>
<evidence type="ECO:0000256" key="13">
    <source>
        <dbReference type="ARBA" id="ARBA00023136"/>
    </source>
</evidence>
<feature type="transmembrane region" description="Helical" evidence="16">
    <location>
        <begin position="288"/>
        <end position="308"/>
    </location>
</feature>
<dbReference type="GO" id="GO:0005886">
    <property type="term" value="C:plasma membrane"/>
    <property type="evidence" value="ECO:0007669"/>
    <property type="project" value="UniProtKB-SubCell"/>
</dbReference>
<evidence type="ECO:0000256" key="11">
    <source>
        <dbReference type="ARBA" id="ARBA00023002"/>
    </source>
</evidence>
<comment type="caution">
    <text evidence="18">The sequence shown here is derived from an EMBL/GenBank/DDBJ whole genome shotgun (WGS) entry which is preliminary data.</text>
</comment>
<sequence length="678" mass="77011">MRYLKPFLLLQAGAAFELFDKVDSGYKACGQVHQAVVAPGLDSDHLDVSPYCDVDNQPYLGSMALCLKDSLVDEDYIDRFLAVCPQSLSKHQFDEAYTNATKYAVNSSSSLAALEASIRLLSFSRGTVLQVASDISNFDRTNNYSVIFGATLTVYWFFVCIVAGIIHWTRSFFPNWSGALLAWAPVNHIRRLFIIPPTFKKAHFNTKKLGRFEWLVPLRMESILLAIYFILSAVFCGVEINNASDRPVYLQVGNRSGILTIFAFPVLILFAGRNNFLQFVTGWQYTRFLIFHRWIARVSFLMLMVHVGTKTMTLKSFNSYPSSLRDGYILWGLIAAVAMGCIIGFSMFWLRRTRYELFLITHYILAILLIAGGFVHVKHKLLEGFFIACIAVWGFNFLVRGVRLALFGVQEATIELKANETIRVVSKRPSWWKPHPGSHAFVHFLTPTAFWQSHPFTLVDEPEDEHTIGMYVKIKGGVTHGLYQKLLNAPGHTLRVKVMVEGPYFERMPVEIVDRAVFIASGNGIPGMYAGAKDFAINYPHRPVKLVWIIRDYSSLTWFTTELRQLQMLNMEVMIYVSRGSKERSLDFGKNESEKSDNGAFDYMNSMRTSLSHIEFIEGRPDMRSLVGDELAYAGNNSTGFVTCGHPAMVDDIRAQIVQELARDPSQKIELFEQFQMW</sequence>
<proteinExistence type="inferred from homology"/>
<keyword evidence="11" id="KW-0560">Oxidoreductase</keyword>
<dbReference type="SFLD" id="SFLDS00052">
    <property type="entry name" value="Ferric_Reductase_Domain"/>
    <property type="match status" value="1"/>
</dbReference>
<reference evidence="19" key="1">
    <citation type="journal article" date="2015" name="BMC Genomics">
        <title>Draft genome of a commonly misdiagnosed multidrug resistant pathogen Candida auris.</title>
        <authorList>
            <person name="Chatterjee S."/>
            <person name="Alampalli S.V."/>
            <person name="Nageshan R.K."/>
            <person name="Chettiar S.T."/>
            <person name="Joshi S."/>
            <person name="Tatu U.S."/>
        </authorList>
    </citation>
    <scope>NUCLEOTIDE SEQUENCE [LARGE SCALE GENOMIC DNA]</scope>
    <source>
        <strain evidence="19">6684</strain>
    </source>
</reference>
<dbReference type="VEuPathDB" id="FungiDB:QG37_03251"/>
<dbReference type="InterPro" id="IPR013130">
    <property type="entry name" value="Fe3_Rdtase_TM_dom"/>
</dbReference>
<name>A0A0L0P0C2_CANAR</name>
<keyword evidence="4" id="KW-0813">Transport</keyword>
<comment type="subcellular location">
    <subcellularLocation>
        <location evidence="1">Cell membrane</location>
        <topology evidence="1">Multi-pass membrane protein</topology>
    </subcellularLocation>
</comment>
<dbReference type="VEuPathDB" id="FungiDB:CJJ07_004090"/>
<evidence type="ECO:0000256" key="10">
    <source>
        <dbReference type="ARBA" id="ARBA00022989"/>
    </source>
</evidence>
<evidence type="ECO:0000256" key="16">
    <source>
        <dbReference type="SAM" id="Phobius"/>
    </source>
</evidence>
<keyword evidence="7 16" id="KW-0812">Transmembrane</keyword>
<evidence type="ECO:0000256" key="9">
    <source>
        <dbReference type="ARBA" id="ARBA00022982"/>
    </source>
</evidence>
<dbReference type="Pfam" id="PF08022">
    <property type="entry name" value="FAD_binding_8"/>
    <property type="match status" value="1"/>
</dbReference>
<dbReference type="GO" id="GO:0006826">
    <property type="term" value="P:iron ion transport"/>
    <property type="evidence" value="ECO:0007669"/>
    <property type="project" value="TreeGrafter"/>
</dbReference>
<feature type="domain" description="FAD-binding FR-type" evidence="17">
    <location>
        <begin position="402"/>
        <end position="510"/>
    </location>
</feature>
<dbReference type="SUPFAM" id="SSF52343">
    <property type="entry name" value="Ferredoxin reductase-like, C-terminal NADP-linked domain"/>
    <property type="match status" value="1"/>
</dbReference>
<feature type="transmembrane region" description="Helical" evidence="16">
    <location>
        <begin position="328"/>
        <end position="350"/>
    </location>
</feature>
<evidence type="ECO:0000259" key="17">
    <source>
        <dbReference type="PROSITE" id="PS51384"/>
    </source>
</evidence>
<organism evidence="18 19">
    <name type="scientific">Candidozyma auris</name>
    <name type="common">Yeast</name>
    <name type="synonym">Candida auris</name>
    <dbReference type="NCBI Taxonomy" id="498019"/>
    <lineage>
        <taxon>Eukaryota</taxon>
        <taxon>Fungi</taxon>
        <taxon>Dikarya</taxon>
        <taxon>Ascomycota</taxon>
        <taxon>Saccharomycotina</taxon>
        <taxon>Pichiomycetes</taxon>
        <taxon>Metschnikowiaceae</taxon>
        <taxon>Candidozyma</taxon>
    </lineage>
</organism>
<dbReference type="EMBL" id="LGST01000021">
    <property type="protein sequence ID" value="KND99826.1"/>
    <property type="molecule type" value="Genomic_DNA"/>
</dbReference>
<dbReference type="GO" id="GO:0052851">
    <property type="term" value="F:ferric-chelate reductase (NADPH) activity"/>
    <property type="evidence" value="ECO:0007669"/>
    <property type="project" value="UniProtKB-EC"/>
</dbReference>
<evidence type="ECO:0000256" key="14">
    <source>
        <dbReference type="ARBA" id="ARBA00023180"/>
    </source>
</evidence>
<dbReference type="AlphaFoldDB" id="A0A0L0P0C2"/>
<feature type="transmembrane region" description="Helical" evidence="16">
    <location>
        <begin position="255"/>
        <end position="276"/>
    </location>
</feature>
<feature type="transmembrane region" description="Helical" evidence="16">
    <location>
        <begin position="146"/>
        <end position="166"/>
    </location>
</feature>
<evidence type="ECO:0000256" key="7">
    <source>
        <dbReference type="ARBA" id="ARBA00022692"/>
    </source>
</evidence>
<evidence type="ECO:0000256" key="5">
    <source>
        <dbReference type="ARBA" id="ARBA00022475"/>
    </source>
</evidence>
<dbReference type="PANTHER" id="PTHR32361">
    <property type="entry name" value="FERRIC/CUPRIC REDUCTASE TRANSMEMBRANE COMPONENT"/>
    <property type="match status" value="1"/>
</dbReference>
<dbReference type="Pfam" id="PF01794">
    <property type="entry name" value="Ferric_reduct"/>
    <property type="match status" value="1"/>
</dbReference>
<evidence type="ECO:0000313" key="18">
    <source>
        <dbReference type="EMBL" id="KND99826.1"/>
    </source>
</evidence>
<dbReference type="PANTHER" id="PTHR32361:SF9">
    <property type="entry name" value="FERRIC REDUCTASE TRANSMEMBRANE COMPONENT 3-RELATED"/>
    <property type="match status" value="1"/>
</dbReference>
<dbReference type="Gene3D" id="3.40.50.80">
    <property type="entry name" value="Nucleotide-binding domain of ferredoxin-NADP reductase (FNR) module"/>
    <property type="match status" value="1"/>
</dbReference>
<keyword evidence="14" id="KW-0325">Glycoprotein</keyword>
<evidence type="ECO:0000256" key="8">
    <source>
        <dbReference type="ARBA" id="ARBA00022827"/>
    </source>
</evidence>
<keyword evidence="10 16" id="KW-1133">Transmembrane helix</keyword>
<keyword evidence="9" id="KW-0249">Electron transport</keyword>